<gene>
    <name evidence="1" type="ORF">EKO27_g9545</name>
</gene>
<evidence type="ECO:0000313" key="2">
    <source>
        <dbReference type="Proteomes" id="UP000286045"/>
    </source>
</evidence>
<accession>A0A439CTU1</accession>
<protein>
    <submittedName>
        <fullName evidence="1">Uncharacterized protein</fullName>
    </submittedName>
</protein>
<organism evidence="1 2">
    <name type="scientific">Xylaria grammica</name>
    <dbReference type="NCBI Taxonomy" id="363999"/>
    <lineage>
        <taxon>Eukaryota</taxon>
        <taxon>Fungi</taxon>
        <taxon>Dikarya</taxon>
        <taxon>Ascomycota</taxon>
        <taxon>Pezizomycotina</taxon>
        <taxon>Sordariomycetes</taxon>
        <taxon>Xylariomycetidae</taxon>
        <taxon>Xylariales</taxon>
        <taxon>Xylariaceae</taxon>
        <taxon>Xylaria</taxon>
    </lineage>
</organism>
<comment type="caution">
    <text evidence="1">The sequence shown here is derived from an EMBL/GenBank/DDBJ whole genome shotgun (WGS) entry which is preliminary data.</text>
</comment>
<dbReference type="EMBL" id="RYZI01000427">
    <property type="protein sequence ID" value="RWA05556.1"/>
    <property type="molecule type" value="Genomic_DNA"/>
</dbReference>
<keyword evidence="2" id="KW-1185">Reference proteome</keyword>
<evidence type="ECO:0000313" key="1">
    <source>
        <dbReference type="EMBL" id="RWA05556.1"/>
    </source>
</evidence>
<dbReference type="AlphaFoldDB" id="A0A439CTU1"/>
<reference evidence="1 2" key="1">
    <citation type="submission" date="2018-12" db="EMBL/GenBank/DDBJ databases">
        <title>Draft genome sequence of Xylaria grammica IHI A82.</title>
        <authorList>
            <person name="Buettner E."/>
            <person name="Kellner H."/>
        </authorList>
    </citation>
    <scope>NUCLEOTIDE SEQUENCE [LARGE SCALE GENOMIC DNA]</scope>
    <source>
        <strain evidence="1 2">IHI A82</strain>
    </source>
</reference>
<proteinExistence type="predicted"/>
<dbReference type="Proteomes" id="UP000286045">
    <property type="component" value="Unassembled WGS sequence"/>
</dbReference>
<sequence length="147" mass="17440">MSGIARPFRGCPMFHSFCNKLSRAREVSYKINKLNKYIDMDKIPEDKEADMKMLRSREHELLMLNSSVRGILLRLRPETWKALTGRGEFCDFFQSVFGWYPYEIEDTRRPCGPFVRTSSELAQAYTLRSWYYCAPYEIKQGDNKKER</sequence>
<name>A0A439CTU1_9PEZI</name>